<reference evidence="3" key="3">
    <citation type="submission" date="2016-06" db="UniProtKB">
        <authorList>
            <consortium name="WormBaseParasite"/>
        </authorList>
    </citation>
    <scope>IDENTIFICATION</scope>
</reference>
<reference evidence="2" key="2">
    <citation type="submission" date="2014-05" db="EMBL/GenBank/DDBJ databases">
        <title>The genome and life-stage specific transcriptomes of Globodera pallida elucidate key aspects of plant parasitism by a cyst nematode.</title>
        <authorList>
            <person name="Cotton J.A."/>
            <person name="Lilley C.J."/>
            <person name="Jones L.M."/>
            <person name="Kikuchi T."/>
            <person name="Reid A.J."/>
            <person name="Thorpe P."/>
            <person name="Tsai I.J."/>
            <person name="Beasley H."/>
            <person name="Blok V."/>
            <person name="Cock P.J.A."/>
            <person name="Van den Akker S.E."/>
            <person name="Holroyd N."/>
            <person name="Hunt M."/>
            <person name="Mantelin S."/>
            <person name="Naghra H."/>
            <person name="Pain A."/>
            <person name="Palomares-Rius J.E."/>
            <person name="Zarowiecki M."/>
            <person name="Berriman M."/>
            <person name="Jones J.T."/>
            <person name="Urwin P.E."/>
        </authorList>
    </citation>
    <scope>NUCLEOTIDE SEQUENCE [LARGE SCALE GENOMIC DNA]</scope>
    <source>
        <strain evidence="2">Lindley</strain>
    </source>
</reference>
<accession>A0A183CK70</accession>
<feature type="region of interest" description="Disordered" evidence="1">
    <location>
        <begin position="38"/>
        <end position="66"/>
    </location>
</feature>
<dbReference type="WBParaSite" id="GPLIN_001327600">
    <property type="protein sequence ID" value="GPLIN_001327600"/>
    <property type="gene ID" value="GPLIN_001327600"/>
</dbReference>
<sequence length="241" mass="26506">MASNSRQHSDNANTTIVAFEQEAHNMAAAATKFRTPTIINTAEEERSRTRRRMGRPKLYNSSSSSSKSTSLATLLALLALSSMALPTARSATFFYGATDGSDGDDTMNDADQGQLDGARALAMAESAAAVHHHHAHAHASSSNSDVAEEEEETRLSKHELQAVYKFCEILPQLQQQGFIPENKHARDLCKKLVDMLKPMFRKRTRSSAQQAALPMPSRPRRHVAALLLQQAQQTLTNKQAH</sequence>
<evidence type="ECO:0000256" key="1">
    <source>
        <dbReference type="SAM" id="MobiDB-lite"/>
    </source>
</evidence>
<name>A0A183CK70_GLOPA</name>
<evidence type="ECO:0000313" key="2">
    <source>
        <dbReference type="Proteomes" id="UP000050741"/>
    </source>
</evidence>
<keyword evidence="2" id="KW-1185">Reference proteome</keyword>
<dbReference type="Proteomes" id="UP000050741">
    <property type="component" value="Unassembled WGS sequence"/>
</dbReference>
<organism evidence="2 3">
    <name type="scientific">Globodera pallida</name>
    <name type="common">Potato cyst nematode worm</name>
    <name type="synonym">Heterodera pallida</name>
    <dbReference type="NCBI Taxonomy" id="36090"/>
    <lineage>
        <taxon>Eukaryota</taxon>
        <taxon>Metazoa</taxon>
        <taxon>Ecdysozoa</taxon>
        <taxon>Nematoda</taxon>
        <taxon>Chromadorea</taxon>
        <taxon>Rhabditida</taxon>
        <taxon>Tylenchina</taxon>
        <taxon>Tylenchomorpha</taxon>
        <taxon>Tylenchoidea</taxon>
        <taxon>Heteroderidae</taxon>
        <taxon>Heteroderinae</taxon>
        <taxon>Globodera</taxon>
    </lineage>
</organism>
<protein>
    <submittedName>
        <fullName evidence="3">SAP30_Sin3_bdg domain-containing protein</fullName>
    </submittedName>
</protein>
<proteinExistence type="predicted"/>
<dbReference type="AlphaFoldDB" id="A0A183CK70"/>
<reference evidence="2" key="1">
    <citation type="submission" date="2013-12" db="EMBL/GenBank/DDBJ databases">
        <authorList>
            <person name="Aslett M."/>
        </authorList>
    </citation>
    <scope>NUCLEOTIDE SEQUENCE [LARGE SCALE GENOMIC DNA]</scope>
    <source>
        <strain evidence="2">Lindley</strain>
    </source>
</reference>
<evidence type="ECO:0000313" key="3">
    <source>
        <dbReference type="WBParaSite" id="GPLIN_001327600"/>
    </source>
</evidence>
<feature type="region of interest" description="Disordered" evidence="1">
    <location>
        <begin position="125"/>
        <end position="153"/>
    </location>
</feature>